<dbReference type="Gene3D" id="3.30.420.10">
    <property type="entry name" value="Ribonuclease H-like superfamily/Ribonuclease H"/>
    <property type="match status" value="1"/>
</dbReference>
<keyword evidence="1" id="KW-0808">Transferase</keyword>
<sequence length="109" mass="12953">MLERNVTVTKELYKAQLHSVKEAMQVNKPNRHIAKPVNTTLEELKWEVLHQPPYSPDLTLTDYQKFRSLSNHLRDVTFDNEKDLDQWLNNFFDTRTDDFLGEGHRKIGR</sequence>
<dbReference type="GO" id="GO:0140954">
    <property type="term" value="F:histone H3K36 dimethyltransferase activity"/>
    <property type="evidence" value="ECO:0007669"/>
    <property type="project" value="UniProtKB-EC"/>
</dbReference>
<reference evidence="1" key="1">
    <citation type="submission" date="2021-02" db="EMBL/GenBank/DDBJ databases">
        <authorList>
            <person name="Bekaert M."/>
        </authorList>
    </citation>
    <scope>NUCLEOTIDE SEQUENCE</scope>
    <source>
        <strain evidence="1">IoA-00</strain>
    </source>
</reference>
<evidence type="ECO:0000313" key="1">
    <source>
        <dbReference type="EMBL" id="CAF3008164.1"/>
    </source>
</evidence>
<keyword evidence="1" id="KW-0489">Methyltransferase</keyword>
<dbReference type="EMBL" id="HG994586">
    <property type="protein sequence ID" value="CAF3008164.1"/>
    <property type="molecule type" value="Genomic_DNA"/>
</dbReference>
<proteinExistence type="predicted"/>
<dbReference type="Proteomes" id="UP000675881">
    <property type="component" value="Chromosome 7"/>
</dbReference>
<dbReference type="EC" id="2.1.1.357" evidence="1"/>
<protein>
    <submittedName>
        <fullName evidence="1">SETMAR</fullName>
        <ecNumber evidence="1">2.1.1.357</ecNumber>
    </submittedName>
</protein>
<dbReference type="GO" id="GO:0032259">
    <property type="term" value="P:methylation"/>
    <property type="evidence" value="ECO:0007669"/>
    <property type="project" value="UniProtKB-KW"/>
</dbReference>
<dbReference type="PANTHER" id="PTHR46060:SF1">
    <property type="entry name" value="MARINER MOS1 TRANSPOSASE-LIKE PROTEIN"/>
    <property type="match status" value="1"/>
</dbReference>
<name>A0A7R8D5U5_LEPSM</name>
<dbReference type="InterPro" id="IPR052709">
    <property type="entry name" value="Transposase-MT_Hybrid"/>
</dbReference>
<dbReference type="InterPro" id="IPR036397">
    <property type="entry name" value="RNaseH_sf"/>
</dbReference>
<gene>
    <name evidence="1" type="ORF">LSAA_13026</name>
</gene>
<organism evidence="1 2">
    <name type="scientific">Lepeophtheirus salmonis</name>
    <name type="common">Salmon louse</name>
    <name type="synonym">Caligus salmonis</name>
    <dbReference type="NCBI Taxonomy" id="72036"/>
    <lineage>
        <taxon>Eukaryota</taxon>
        <taxon>Metazoa</taxon>
        <taxon>Ecdysozoa</taxon>
        <taxon>Arthropoda</taxon>
        <taxon>Crustacea</taxon>
        <taxon>Multicrustacea</taxon>
        <taxon>Hexanauplia</taxon>
        <taxon>Copepoda</taxon>
        <taxon>Siphonostomatoida</taxon>
        <taxon>Caligidae</taxon>
        <taxon>Lepeophtheirus</taxon>
    </lineage>
</organism>
<dbReference type="AlphaFoldDB" id="A0A7R8D5U5"/>
<evidence type="ECO:0000313" key="2">
    <source>
        <dbReference type="Proteomes" id="UP000675881"/>
    </source>
</evidence>
<dbReference type="PANTHER" id="PTHR46060">
    <property type="entry name" value="MARINER MOS1 TRANSPOSASE-LIKE PROTEIN"/>
    <property type="match status" value="1"/>
</dbReference>
<dbReference type="GO" id="GO:0003676">
    <property type="term" value="F:nucleic acid binding"/>
    <property type="evidence" value="ECO:0007669"/>
    <property type="project" value="InterPro"/>
</dbReference>
<keyword evidence="2" id="KW-1185">Reference proteome</keyword>
<accession>A0A7R8D5U5</accession>